<evidence type="ECO:0000256" key="6">
    <source>
        <dbReference type="ARBA" id="ARBA00022884"/>
    </source>
</evidence>
<dbReference type="SUPFAM" id="SSF52540">
    <property type="entry name" value="P-loop containing nucleoside triphosphate hydrolases"/>
    <property type="match status" value="2"/>
</dbReference>
<evidence type="ECO:0000256" key="1">
    <source>
        <dbReference type="ARBA" id="ARBA00012552"/>
    </source>
</evidence>
<dbReference type="InterPro" id="IPR050079">
    <property type="entry name" value="DEAD_box_RNA_helicase"/>
</dbReference>
<dbReference type="Proteomes" id="UP001516464">
    <property type="component" value="Unassembled WGS sequence"/>
</dbReference>
<feature type="short sequence motif" description="Q motif" evidence="8">
    <location>
        <begin position="104"/>
        <end position="132"/>
    </location>
</feature>
<dbReference type="GO" id="GO:0004386">
    <property type="term" value="F:helicase activity"/>
    <property type="evidence" value="ECO:0007669"/>
    <property type="project" value="UniProtKB-KW"/>
</dbReference>
<dbReference type="PROSITE" id="PS51194">
    <property type="entry name" value="HELICASE_CTER"/>
    <property type="match status" value="1"/>
</dbReference>
<comment type="catalytic activity">
    <reaction evidence="7">
        <text>ATP + H2O = ADP + phosphate + H(+)</text>
        <dbReference type="Rhea" id="RHEA:13065"/>
        <dbReference type="ChEBI" id="CHEBI:15377"/>
        <dbReference type="ChEBI" id="CHEBI:15378"/>
        <dbReference type="ChEBI" id="CHEBI:30616"/>
        <dbReference type="ChEBI" id="CHEBI:43474"/>
        <dbReference type="ChEBI" id="CHEBI:456216"/>
        <dbReference type="EC" id="3.6.4.13"/>
    </reaction>
</comment>
<evidence type="ECO:0000313" key="13">
    <source>
        <dbReference type="Proteomes" id="UP001516464"/>
    </source>
</evidence>
<dbReference type="EC" id="3.6.4.13" evidence="1"/>
<evidence type="ECO:0000259" key="9">
    <source>
        <dbReference type="PROSITE" id="PS51192"/>
    </source>
</evidence>
<evidence type="ECO:0000313" key="12">
    <source>
        <dbReference type="EMBL" id="KAF7684294.1"/>
    </source>
</evidence>
<evidence type="ECO:0000259" key="10">
    <source>
        <dbReference type="PROSITE" id="PS51194"/>
    </source>
</evidence>
<protein>
    <recommendedName>
        <fullName evidence="1">RNA helicase</fullName>
        <ecNumber evidence="1">3.6.4.13</ecNumber>
    </recommendedName>
</protein>
<keyword evidence="13" id="KW-1185">Reference proteome</keyword>
<keyword evidence="6" id="KW-0694">RNA-binding</keyword>
<dbReference type="InterPro" id="IPR044742">
    <property type="entry name" value="DEAD/DEAH_RhlB"/>
</dbReference>
<reference evidence="12 13" key="1">
    <citation type="submission" date="2019-01" db="EMBL/GenBank/DDBJ databases">
        <title>Genomes sequencing and comparative genomics of infectious freshwater microsporidia, Cucumispora dikerogammari and Thelohania contejeani.</title>
        <authorList>
            <person name="Cormier A."/>
            <person name="Giraud I."/>
            <person name="Wattier R."/>
            <person name="Teixeira M."/>
            <person name="Grandjean F."/>
            <person name="Rigaud T."/>
            <person name="Cordaux R."/>
        </authorList>
    </citation>
    <scope>NUCLEOTIDE SEQUENCE [LARGE SCALE GENOMIC DNA]</scope>
    <source>
        <strain evidence="12">T1</strain>
        <tissue evidence="12">Spores</tissue>
    </source>
</reference>
<dbReference type="EMBL" id="SBIQ01000019">
    <property type="protein sequence ID" value="KAF7684294.1"/>
    <property type="molecule type" value="Genomic_DNA"/>
</dbReference>
<dbReference type="CDD" id="cd00268">
    <property type="entry name" value="DEADc"/>
    <property type="match status" value="1"/>
</dbReference>
<dbReference type="SMART" id="SM00487">
    <property type="entry name" value="DEXDc"/>
    <property type="match status" value="1"/>
</dbReference>
<comment type="caution">
    <text evidence="12">The sequence shown here is derived from an EMBL/GenBank/DDBJ whole genome shotgun (WGS) entry which is preliminary data.</text>
</comment>
<accession>A0ABQ7I1L3</accession>
<dbReference type="Gene3D" id="3.40.50.300">
    <property type="entry name" value="P-loop containing nucleotide triphosphate hydrolases"/>
    <property type="match status" value="2"/>
</dbReference>
<dbReference type="PANTHER" id="PTHR47959:SF1">
    <property type="entry name" value="ATP-DEPENDENT RNA HELICASE DBPA"/>
    <property type="match status" value="1"/>
</dbReference>
<dbReference type="Pfam" id="PF00271">
    <property type="entry name" value="Helicase_C"/>
    <property type="match status" value="1"/>
</dbReference>
<keyword evidence="5" id="KW-0067">ATP-binding</keyword>
<organism evidence="12 13">
    <name type="scientific">Astathelohania contejeani</name>
    <dbReference type="NCBI Taxonomy" id="164912"/>
    <lineage>
        <taxon>Eukaryota</taxon>
        <taxon>Fungi</taxon>
        <taxon>Fungi incertae sedis</taxon>
        <taxon>Microsporidia</taxon>
        <taxon>Astathelohaniidae</taxon>
        <taxon>Astathelohania</taxon>
    </lineage>
</organism>
<evidence type="ECO:0000256" key="7">
    <source>
        <dbReference type="ARBA" id="ARBA00047984"/>
    </source>
</evidence>
<dbReference type="InterPro" id="IPR011545">
    <property type="entry name" value="DEAD/DEAH_box_helicase_dom"/>
</dbReference>
<keyword evidence="2" id="KW-0547">Nucleotide-binding</keyword>
<sequence>MNDPFDEYFINISNDKSMDDINDIISNDEIKYYKENDDIDILDEVKHNQNNNNVIYNDNIIPTPEDFATIKLKNYTSKSILKAHKYRKKYKVNLSGPSNILPFYSFTSCKLPVQIYDHLIASKIKKPTPIQSQTLPILLSGNDILGVAETGSGKTLAFVIPLIKHVLARRNNGHIIALILCPTRELCIQLGESISFYSEGLNISIDTFYGGSSLQQNISSIKRGLDIVVSTPGRLIDLLTLNKGRFMSLSYTTFCVVDEIDRMIDSGFEPQLKSIFNHLRKERQNAFFSATTSWRVDKFARTVSIKLYNVSVGLKNTVCSDVQQRVLLIDPISKPTRLVELISAYSQCLIFVSSKDRADEISLFLIQKGILCNSLHGSKDQSDRTEIIEAFRRGDYKCLVATSVASRGIDIPNLECVINYDCPHQLDEYIHRVGRTGRAGHKGYAYTFVCEEEAKYIPDIYIALRDSGCEISEDLKVFLKEYLMRIEEGEDEMANIRRGRGLERLDGVTRKRKRDILRVNAKETRIKVAEEIAKKINLESGSNK</sequence>
<dbReference type="InterPro" id="IPR014014">
    <property type="entry name" value="RNA_helicase_DEAD_Q_motif"/>
</dbReference>
<dbReference type="CDD" id="cd18787">
    <property type="entry name" value="SF2_C_DEAD"/>
    <property type="match status" value="1"/>
</dbReference>
<feature type="domain" description="DEAD-box RNA helicase Q" evidence="11">
    <location>
        <begin position="104"/>
        <end position="132"/>
    </location>
</feature>
<dbReference type="PROSITE" id="PS51195">
    <property type="entry name" value="Q_MOTIF"/>
    <property type="match status" value="1"/>
</dbReference>
<evidence type="ECO:0000256" key="2">
    <source>
        <dbReference type="ARBA" id="ARBA00022741"/>
    </source>
</evidence>
<feature type="domain" description="Helicase ATP-binding" evidence="9">
    <location>
        <begin position="135"/>
        <end position="310"/>
    </location>
</feature>
<feature type="domain" description="Helicase C-terminal" evidence="10">
    <location>
        <begin position="337"/>
        <end position="483"/>
    </location>
</feature>
<dbReference type="InterPro" id="IPR027417">
    <property type="entry name" value="P-loop_NTPase"/>
</dbReference>
<dbReference type="InterPro" id="IPR001650">
    <property type="entry name" value="Helicase_C-like"/>
</dbReference>
<evidence type="ECO:0000259" key="11">
    <source>
        <dbReference type="PROSITE" id="PS51195"/>
    </source>
</evidence>
<gene>
    <name evidence="12" type="primary">PRP5</name>
    <name evidence="12" type="ORF">TCON_0506</name>
</gene>
<dbReference type="PROSITE" id="PS51192">
    <property type="entry name" value="HELICASE_ATP_BIND_1"/>
    <property type="match status" value="1"/>
</dbReference>
<dbReference type="PANTHER" id="PTHR47959">
    <property type="entry name" value="ATP-DEPENDENT RNA HELICASE RHLE-RELATED"/>
    <property type="match status" value="1"/>
</dbReference>
<name>A0ABQ7I1L3_9MICR</name>
<proteinExistence type="predicted"/>
<dbReference type="InterPro" id="IPR014001">
    <property type="entry name" value="Helicase_ATP-bd"/>
</dbReference>
<evidence type="ECO:0000256" key="4">
    <source>
        <dbReference type="ARBA" id="ARBA00022806"/>
    </source>
</evidence>
<keyword evidence="3" id="KW-0378">Hydrolase</keyword>
<evidence type="ECO:0000256" key="5">
    <source>
        <dbReference type="ARBA" id="ARBA00022840"/>
    </source>
</evidence>
<evidence type="ECO:0000256" key="8">
    <source>
        <dbReference type="PROSITE-ProRule" id="PRU00552"/>
    </source>
</evidence>
<dbReference type="Pfam" id="PF00270">
    <property type="entry name" value="DEAD"/>
    <property type="match status" value="1"/>
</dbReference>
<keyword evidence="4 12" id="KW-0347">Helicase</keyword>
<dbReference type="SMART" id="SM00490">
    <property type="entry name" value="HELICc"/>
    <property type="match status" value="1"/>
</dbReference>
<evidence type="ECO:0000256" key="3">
    <source>
        <dbReference type="ARBA" id="ARBA00022801"/>
    </source>
</evidence>